<name>A0A1E5Q9R2_9PROT</name>
<dbReference type="AlphaFoldDB" id="A0A1E5Q9R2"/>
<keyword evidence="1" id="KW-0812">Transmembrane</keyword>
<gene>
    <name evidence="2" type="ORF">BEN30_06670</name>
</gene>
<protein>
    <submittedName>
        <fullName evidence="2">Uncharacterized protein</fullName>
    </submittedName>
</protein>
<feature type="transmembrane region" description="Helical" evidence="1">
    <location>
        <begin position="18"/>
        <end position="39"/>
    </location>
</feature>
<sequence length="66" mass="7264">MKQNKKTTPKDKNMLELIIIWAISLAGLGIGVLLTAMLVRHILMSFGRIVFFSDEKTSDTLSANAA</sequence>
<evidence type="ECO:0000313" key="2">
    <source>
        <dbReference type="EMBL" id="OEJ68286.1"/>
    </source>
</evidence>
<proteinExistence type="predicted"/>
<comment type="caution">
    <text evidence="2">The sequence shown here is derived from an EMBL/GenBank/DDBJ whole genome shotgun (WGS) entry which is preliminary data.</text>
</comment>
<keyword evidence="1" id="KW-0472">Membrane</keyword>
<dbReference type="EMBL" id="MCGG01000015">
    <property type="protein sequence ID" value="OEJ68286.1"/>
    <property type="molecule type" value="Genomic_DNA"/>
</dbReference>
<dbReference type="Proteomes" id="UP000095347">
    <property type="component" value="Unassembled WGS sequence"/>
</dbReference>
<organism evidence="2 3">
    <name type="scientific">Magnetovibrio blakemorei</name>
    <dbReference type="NCBI Taxonomy" id="28181"/>
    <lineage>
        <taxon>Bacteria</taxon>
        <taxon>Pseudomonadati</taxon>
        <taxon>Pseudomonadota</taxon>
        <taxon>Alphaproteobacteria</taxon>
        <taxon>Rhodospirillales</taxon>
        <taxon>Magnetovibrionaceae</taxon>
        <taxon>Magnetovibrio</taxon>
    </lineage>
</organism>
<evidence type="ECO:0000313" key="3">
    <source>
        <dbReference type="Proteomes" id="UP000095347"/>
    </source>
</evidence>
<evidence type="ECO:0000256" key="1">
    <source>
        <dbReference type="SAM" id="Phobius"/>
    </source>
</evidence>
<accession>A0A1E5Q9R2</accession>
<reference evidence="3" key="1">
    <citation type="submission" date="2016-07" db="EMBL/GenBank/DDBJ databases">
        <authorList>
            <person name="Florea S."/>
            <person name="Webb J.S."/>
            <person name="Jaromczyk J."/>
            <person name="Schardl C.L."/>
        </authorList>
    </citation>
    <scope>NUCLEOTIDE SEQUENCE [LARGE SCALE GENOMIC DNA]</scope>
    <source>
        <strain evidence="3">MV-1</strain>
    </source>
</reference>
<keyword evidence="3" id="KW-1185">Reference proteome</keyword>
<keyword evidence="1" id="KW-1133">Transmembrane helix</keyword>